<feature type="compositionally biased region" description="Low complexity" evidence="5">
    <location>
        <begin position="12"/>
        <end position="32"/>
    </location>
</feature>
<dbReference type="VEuPathDB" id="VectorBase:HLOH_062828"/>
<dbReference type="GO" id="GO:0005615">
    <property type="term" value="C:extracellular space"/>
    <property type="evidence" value="ECO:0007669"/>
    <property type="project" value="TreeGrafter"/>
</dbReference>
<dbReference type="InterPro" id="IPR029058">
    <property type="entry name" value="AB_hydrolase_fold"/>
</dbReference>
<dbReference type="SUPFAM" id="SSF53474">
    <property type="entry name" value="alpha/beta-Hydrolases"/>
    <property type="match status" value="1"/>
</dbReference>
<dbReference type="PANTHER" id="PTHR43918">
    <property type="entry name" value="ACETYLCHOLINESTERASE"/>
    <property type="match status" value="1"/>
</dbReference>
<proteinExistence type="inferred from homology"/>
<evidence type="ECO:0000256" key="1">
    <source>
        <dbReference type="ARBA" id="ARBA00005964"/>
    </source>
</evidence>
<feature type="transmembrane region" description="Helical" evidence="6">
    <location>
        <begin position="151"/>
        <end position="182"/>
    </location>
</feature>
<dbReference type="Pfam" id="PF00135">
    <property type="entry name" value="COesterase"/>
    <property type="match status" value="1"/>
</dbReference>
<protein>
    <recommendedName>
        <fullName evidence="7">Carboxylesterase type B domain-containing protein</fullName>
    </recommendedName>
</protein>
<dbReference type="Gene3D" id="3.40.50.1820">
    <property type="entry name" value="alpha/beta hydrolase"/>
    <property type="match status" value="1"/>
</dbReference>
<dbReference type="InterPro" id="IPR050654">
    <property type="entry name" value="AChE-related_enzymes"/>
</dbReference>
<evidence type="ECO:0000313" key="8">
    <source>
        <dbReference type="EMBL" id="KAH9381134.1"/>
    </source>
</evidence>
<reference evidence="8 9" key="1">
    <citation type="journal article" date="2020" name="Cell">
        <title>Large-Scale Comparative Analyses of Tick Genomes Elucidate Their Genetic Diversity and Vector Capacities.</title>
        <authorList>
            <consortium name="Tick Genome and Microbiome Consortium (TIGMIC)"/>
            <person name="Jia N."/>
            <person name="Wang J."/>
            <person name="Shi W."/>
            <person name="Du L."/>
            <person name="Sun Y."/>
            <person name="Zhan W."/>
            <person name="Jiang J.F."/>
            <person name="Wang Q."/>
            <person name="Zhang B."/>
            <person name="Ji P."/>
            <person name="Bell-Sakyi L."/>
            <person name="Cui X.M."/>
            <person name="Yuan T.T."/>
            <person name="Jiang B.G."/>
            <person name="Yang W.F."/>
            <person name="Lam T.T."/>
            <person name="Chang Q.C."/>
            <person name="Ding S.J."/>
            <person name="Wang X.J."/>
            <person name="Zhu J.G."/>
            <person name="Ruan X.D."/>
            <person name="Zhao L."/>
            <person name="Wei J.T."/>
            <person name="Ye R.Z."/>
            <person name="Que T.C."/>
            <person name="Du C.H."/>
            <person name="Zhou Y.H."/>
            <person name="Cheng J.X."/>
            <person name="Dai P.F."/>
            <person name="Guo W.B."/>
            <person name="Han X.H."/>
            <person name="Huang E.J."/>
            <person name="Li L.F."/>
            <person name="Wei W."/>
            <person name="Gao Y.C."/>
            <person name="Liu J.Z."/>
            <person name="Shao H.Z."/>
            <person name="Wang X."/>
            <person name="Wang C.C."/>
            <person name="Yang T.C."/>
            <person name="Huo Q.B."/>
            <person name="Li W."/>
            <person name="Chen H.Y."/>
            <person name="Chen S.E."/>
            <person name="Zhou L.G."/>
            <person name="Ni X.B."/>
            <person name="Tian J.H."/>
            <person name="Sheng Y."/>
            <person name="Liu T."/>
            <person name="Pan Y.S."/>
            <person name="Xia L.Y."/>
            <person name="Li J."/>
            <person name="Zhao F."/>
            <person name="Cao W.C."/>
        </authorList>
    </citation>
    <scope>NUCLEOTIDE SEQUENCE [LARGE SCALE GENOMIC DNA]</scope>
    <source>
        <strain evidence="8">HaeL-2018</strain>
    </source>
</reference>
<accession>A0A9J6GRB0</accession>
<dbReference type="GO" id="GO:0003990">
    <property type="term" value="F:acetylcholinesterase activity"/>
    <property type="evidence" value="ECO:0007669"/>
    <property type="project" value="TreeGrafter"/>
</dbReference>
<keyword evidence="6" id="KW-1133">Transmembrane helix</keyword>
<feature type="region of interest" description="Disordered" evidence="5">
    <location>
        <begin position="1"/>
        <end position="98"/>
    </location>
</feature>
<dbReference type="InterPro" id="IPR002018">
    <property type="entry name" value="CarbesteraseB"/>
</dbReference>
<evidence type="ECO:0000313" key="9">
    <source>
        <dbReference type="Proteomes" id="UP000821853"/>
    </source>
</evidence>
<feature type="domain" description="Carboxylesterase type B" evidence="7">
    <location>
        <begin position="198"/>
        <end position="443"/>
    </location>
</feature>
<dbReference type="EMBL" id="JABSTR010000011">
    <property type="protein sequence ID" value="KAH9381134.1"/>
    <property type="molecule type" value="Genomic_DNA"/>
</dbReference>
<dbReference type="AlphaFoldDB" id="A0A9J6GRB0"/>
<dbReference type="GO" id="GO:0005886">
    <property type="term" value="C:plasma membrane"/>
    <property type="evidence" value="ECO:0007669"/>
    <property type="project" value="TreeGrafter"/>
</dbReference>
<keyword evidence="4" id="KW-0325">Glycoprotein</keyword>
<dbReference type="GO" id="GO:0006581">
    <property type="term" value="P:acetylcholine catabolic process"/>
    <property type="evidence" value="ECO:0007669"/>
    <property type="project" value="TreeGrafter"/>
</dbReference>
<evidence type="ECO:0000256" key="3">
    <source>
        <dbReference type="ARBA" id="ARBA00022801"/>
    </source>
</evidence>
<organism evidence="8 9">
    <name type="scientific">Haemaphysalis longicornis</name>
    <name type="common">Bush tick</name>
    <dbReference type="NCBI Taxonomy" id="44386"/>
    <lineage>
        <taxon>Eukaryota</taxon>
        <taxon>Metazoa</taxon>
        <taxon>Ecdysozoa</taxon>
        <taxon>Arthropoda</taxon>
        <taxon>Chelicerata</taxon>
        <taxon>Arachnida</taxon>
        <taxon>Acari</taxon>
        <taxon>Parasitiformes</taxon>
        <taxon>Ixodida</taxon>
        <taxon>Ixodoidea</taxon>
        <taxon>Ixodidae</taxon>
        <taxon>Haemaphysalinae</taxon>
        <taxon>Haemaphysalis</taxon>
    </lineage>
</organism>
<comment type="similarity">
    <text evidence="1">Belongs to the type-B carboxylesterase/lipase family.</text>
</comment>
<keyword evidence="6" id="KW-0472">Membrane</keyword>
<gene>
    <name evidence="8" type="ORF">HPB48_020791</name>
</gene>
<evidence type="ECO:0000256" key="2">
    <source>
        <dbReference type="ARBA" id="ARBA00022487"/>
    </source>
</evidence>
<keyword evidence="6" id="KW-0812">Transmembrane</keyword>
<dbReference type="OrthoDB" id="6503954at2759"/>
<evidence type="ECO:0000259" key="7">
    <source>
        <dbReference type="Pfam" id="PF00135"/>
    </source>
</evidence>
<dbReference type="GO" id="GO:0019695">
    <property type="term" value="P:choline metabolic process"/>
    <property type="evidence" value="ECO:0007669"/>
    <property type="project" value="TreeGrafter"/>
</dbReference>
<keyword evidence="2" id="KW-0719">Serine esterase</keyword>
<dbReference type="Proteomes" id="UP000821853">
    <property type="component" value="Chromosome 9"/>
</dbReference>
<keyword evidence="3" id="KW-0378">Hydrolase</keyword>
<dbReference type="PANTHER" id="PTHR43918:SF4">
    <property type="entry name" value="CARBOXYLIC ESTER HYDROLASE"/>
    <property type="match status" value="1"/>
</dbReference>
<evidence type="ECO:0000256" key="4">
    <source>
        <dbReference type="ARBA" id="ARBA00023180"/>
    </source>
</evidence>
<keyword evidence="9" id="KW-1185">Reference proteome</keyword>
<comment type="caution">
    <text evidence="8">The sequence shown here is derived from an EMBL/GenBank/DDBJ whole genome shotgun (WGS) entry which is preliminary data.</text>
</comment>
<evidence type="ECO:0000256" key="6">
    <source>
        <dbReference type="SAM" id="Phobius"/>
    </source>
</evidence>
<sequence>MAAAAIVERPRAPSALPAGPPSRSSSSGTRSLQKSPVKTSLPGKVPPPGKAVVPAKPAPHPPVVTTQPAAVTLPPPVPGQPKKDGSPARKASGPGGVRLTARPSCLEEPLPEFGDAPVVLRCPQCFRLVQTRIELENGRFAKTTACMVCCSVVWCFLTAVDIACFFVTAVIVAVLIIALVVLTDQSRTDSWDHRLESIIRGPFGVVRGIAQPVVGSGGYAYAFLGIPFAQPPIGRLRFKAPLERPKVVNASQAGPACIQPQTPGNPRRVSEDCLHLNIWTPHPNCTERNLPACASRTVLFFLHGDNFQEGGNNDPLLDARQVLLDTTAVKPPAIADSAYLSLLGDVVVVVPNYRLGALGFLLDNGTEAPGNAGLYDQLAALAWVRTNIAYFGGNGSNVVAVGYGAGASSIGYLLFSSAMSGPKPTVPRFDSVIIMSQGPYCRYSPNVTSSTCFPALGVSREELPFVFTRTSSHHCPGLSP</sequence>
<evidence type="ECO:0000256" key="5">
    <source>
        <dbReference type="SAM" id="MobiDB-lite"/>
    </source>
</evidence>
<name>A0A9J6GRB0_HAELO</name>